<dbReference type="Proteomes" id="UP001238450">
    <property type="component" value="Unassembled WGS sequence"/>
</dbReference>
<organism evidence="1 2">
    <name type="scientific">Croceifilum oryzae</name>
    <dbReference type="NCBI Taxonomy" id="1553429"/>
    <lineage>
        <taxon>Bacteria</taxon>
        <taxon>Bacillati</taxon>
        <taxon>Bacillota</taxon>
        <taxon>Bacilli</taxon>
        <taxon>Bacillales</taxon>
        <taxon>Thermoactinomycetaceae</taxon>
        <taxon>Croceifilum</taxon>
    </lineage>
</organism>
<name>A0AAJ1THG9_9BACL</name>
<proteinExistence type="predicted"/>
<accession>A0AAJ1THG9</accession>
<keyword evidence="2" id="KW-1185">Reference proteome</keyword>
<gene>
    <name evidence="1" type="ORF">J2Z48_001239</name>
</gene>
<dbReference type="RefSeq" id="WP_307251813.1">
    <property type="nucleotide sequence ID" value="NZ_JAUSUV010000005.1"/>
</dbReference>
<protein>
    <submittedName>
        <fullName evidence="1">Uncharacterized protein</fullName>
    </submittedName>
</protein>
<dbReference type="EMBL" id="JAUSUV010000005">
    <property type="protein sequence ID" value="MDQ0417067.1"/>
    <property type="molecule type" value="Genomic_DNA"/>
</dbReference>
<sequence>MLQGRLDLKDLKDRLDQLELLLQVISYFLFKETQEQAEVLKWALEIY</sequence>
<evidence type="ECO:0000313" key="2">
    <source>
        <dbReference type="Proteomes" id="UP001238450"/>
    </source>
</evidence>
<comment type="caution">
    <text evidence="1">The sequence shown here is derived from an EMBL/GenBank/DDBJ whole genome shotgun (WGS) entry which is preliminary data.</text>
</comment>
<dbReference type="AlphaFoldDB" id="A0AAJ1THG9"/>
<reference evidence="1 2" key="1">
    <citation type="submission" date="2023-07" db="EMBL/GenBank/DDBJ databases">
        <title>Genomic Encyclopedia of Type Strains, Phase IV (KMG-IV): sequencing the most valuable type-strain genomes for metagenomic binning, comparative biology and taxonomic classification.</title>
        <authorList>
            <person name="Goeker M."/>
        </authorList>
    </citation>
    <scope>NUCLEOTIDE SEQUENCE [LARGE SCALE GENOMIC DNA]</scope>
    <source>
        <strain evidence="1 2">DSM 46876</strain>
    </source>
</reference>
<evidence type="ECO:0000313" key="1">
    <source>
        <dbReference type="EMBL" id="MDQ0417067.1"/>
    </source>
</evidence>